<protein>
    <recommendedName>
        <fullName evidence="3">Centrosomal protein of 162 kDa</fullName>
    </recommendedName>
</protein>
<feature type="compositionally biased region" description="Polar residues" evidence="10">
    <location>
        <begin position="1"/>
        <end position="10"/>
    </location>
</feature>
<keyword evidence="5" id="KW-0493">Microtubule</keyword>
<dbReference type="GO" id="GO:0060271">
    <property type="term" value="P:cilium assembly"/>
    <property type="evidence" value="ECO:0007669"/>
    <property type="project" value="TreeGrafter"/>
</dbReference>
<proteinExistence type="inferred from homology"/>
<dbReference type="EMBL" id="OD564894">
    <property type="protein sequence ID" value="CAD7440159.1"/>
    <property type="molecule type" value="Genomic_DNA"/>
</dbReference>
<evidence type="ECO:0000256" key="2">
    <source>
        <dbReference type="ARBA" id="ARBA00009485"/>
    </source>
</evidence>
<sequence>MASVDEQFQSFLKEPLSSDDTQSSSSRVSSKHDTKETPTAEPKFWWIKTKKEQYINSEHILSSALSDLKDTTNNAVSPDETLGRDVLRLNKKGGESRPIATNMSNVRDSPDASSSMQEFLAKEKLCTSNVSDKTVLSEGEREALETSLHDNLTDDDLGNIMEQLSQIADDSSDKSVEEILKEAEELAKENAQNFKELSSSFRSTSSHSIFQAKEDETISLKQTHETLLAEGILKPHNLINTNTGVDNQGTTNTVNTSSNKVCLKQEPSGDRKTSVSRAHSKQKYINVLQNSASTSVRKDKTKSTTNKIPKSTSHMRENNNKDIRKSIQTSKEPKQASFSSLNCLNSFESTSTNFKKAEVLTSHQKSKTVLKKGKTFSFEDNFPVPFMSSVYSGADFVLNETYQASHKNVDDFDNIPPPESSLVLEPENVSKTKELIYQLIDKEVHSEYDAVLKESGLLTKEREHSAQDSICPTDVSEQKSNESKHMLDDYAQALKDSIKLNIETKKPLSIVSEESSVDLSSNGYYGPEDKQQSNVDSGNIFNSQLNNLRKELLEERGKILVLKEEMESKEKHHLDKMNQLTQKYEKELFELKKDTLILSAKVTDYENQLSLKDKNGDGAMSKMFGADHRSALLEKELQQQEQLIQGCQRENIKLCQDIKHLKEEMKVKEAQFDSERQQLQAELLLAKKVTSSDDRESFIEQIKDKDEMIVKLGLEIEVLKTKVRDLQESSEDLEVLVSFMKSEVERYKSISTNNNSKRTGSLVLKSSSILNQEVDRYRSEVERQDATIKTLNRDLELARDSLEAKKNELIAVVSESRLQLETLEMRLCDIQATLKKERMEAKKYALEKEEDKKTVKDLTRQVREMERILKRNHPNSISALILTANSDVEAGGTSPRVKYLENRIQQLEQELQTKETEAASSFQKIQDQFHSMKSKYEAHIADLELELAAAKHQANMRKLAAEKTEPAETRPQIGNNKDLQQPPSSKAPKKQPTYAPQTCHSTALSLNAISVKEDTHLIATIRGLHSEMSLKDREIHKLGKELEEAKRMVRKLQKDRDKLLDKDTNNLVKSTRTKASSKNDKPEPALEDKGLDVDSQSSLKPYDPVRFQFPQDGEEGISALRQQNQTLRRDLLQVEEEYRRLKTKRMQDLNLLQQQHELEMEQVVSEHMARHSGSRIAELQGQLGTQRMVIAQLKEQLKQLDEYREEIVVLKTERNLLEKSAIELNKKLTTLRSLQTPEALHYEALQDKIQELESRHEFREQKLQAVVKDLLRRNAEQRAHLAEREQNVNSVNLREKLMDKNRELCLYQAEMDRILDTLRSLYRCRGPNNFSE</sequence>
<feature type="compositionally biased region" description="Basic and acidic residues" evidence="10">
    <location>
        <begin position="1077"/>
        <end position="1092"/>
    </location>
</feature>
<keyword evidence="4" id="KW-0963">Cytoplasm</keyword>
<keyword evidence="8" id="KW-0206">Cytoskeleton</keyword>
<feature type="compositionally biased region" description="Low complexity" evidence="10">
    <location>
        <begin position="980"/>
        <end position="992"/>
    </location>
</feature>
<feature type="compositionally biased region" description="Low complexity" evidence="10">
    <location>
        <begin position="250"/>
        <end position="259"/>
    </location>
</feature>
<feature type="compositionally biased region" description="Polar residues" evidence="10">
    <location>
        <begin position="303"/>
        <end position="312"/>
    </location>
</feature>
<feature type="region of interest" description="Disordered" evidence="10">
    <location>
        <begin position="463"/>
        <end position="482"/>
    </location>
</feature>
<evidence type="ECO:0000256" key="10">
    <source>
        <dbReference type="SAM" id="MobiDB-lite"/>
    </source>
</evidence>
<comment type="similarity">
    <text evidence="2">Belongs to the CEP162 family.</text>
</comment>
<evidence type="ECO:0000256" key="5">
    <source>
        <dbReference type="ARBA" id="ARBA00022701"/>
    </source>
</evidence>
<dbReference type="InterPro" id="IPR038774">
    <property type="entry name" value="CEP162-like"/>
</dbReference>
<dbReference type="GO" id="GO:0005814">
    <property type="term" value="C:centriole"/>
    <property type="evidence" value="ECO:0007669"/>
    <property type="project" value="UniProtKB-SubCell"/>
</dbReference>
<keyword evidence="7 9" id="KW-0175">Coiled coil</keyword>
<evidence type="ECO:0000256" key="8">
    <source>
        <dbReference type="ARBA" id="ARBA00023212"/>
    </source>
</evidence>
<feature type="compositionally biased region" description="Basic and acidic residues" evidence="10">
    <location>
        <begin position="959"/>
        <end position="968"/>
    </location>
</feature>
<evidence type="ECO:0000313" key="11">
    <source>
        <dbReference type="EMBL" id="CAD7440159.1"/>
    </source>
</evidence>
<reference evidence="11" key="1">
    <citation type="submission" date="2020-11" db="EMBL/GenBank/DDBJ databases">
        <authorList>
            <person name="Tran Van P."/>
        </authorList>
    </citation>
    <scope>NUCLEOTIDE SEQUENCE</scope>
</reference>
<feature type="compositionally biased region" description="Basic and acidic residues" evidence="10">
    <location>
        <begin position="81"/>
        <end position="95"/>
    </location>
</feature>
<feature type="compositionally biased region" description="Polar residues" evidence="10">
    <location>
        <begin position="1065"/>
        <end position="1076"/>
    </location>
</feature>
<feature type="coiled-coil region" evidence="9">
    <location>
        <begin position="630"/>
        <end position="682"/>
    </location>
</feature>
<feature type="coiled-coil region" evidence="9">
    <location>
        <begin position="774"/>
        <end position="812"/>
    </location>
</feature>
<evidence type="ECO:0000256" key="9">
    <source>
        <dbReference type="SAM" id="Coils"/>
    </source>
</evidence>
<feature type="coiled-coil region" evidence="9">
    <location>
        <begin position="1117"/>
        <end position="1144"/>
    </location>
</feature>
<feature type="region of interest" description="Disordered" evidence="10">
    <location>
        <begin position="1"/>
        <end position="42"/>
    </location>
</feature>
<feature type="region of interest" description="Disordered" evidence="10">
    <location>
        <begin position="243"/>
        <end position="321"/>
    </location>
</feature>
<evidence type="ECO:0000256" key="7">
    <source>
        <dbReference type="ARBA" id="ARBA00023054"/>
    </source>
</evidence>
<feature type="region of interest" description="Disordered" evidence="10">
    <location>
        <begin position="1053"/>
        <end position="1101"/>
    </location>
</feature>
<feature type="coiled-coil region" evidence="9">
    <location>
        <begin position="841"/>
        <end position="868"/>
    </location>
</feature>
<comment type="subcellular location">
    <subcellularLocation>
        <location evidence="1">Cytoplasm</location>
        <location evidence="1">Cytoskeleton</location>
        <location evidence="1">Microtubule organizing center</location>
        <location evidence="1">Centrosome</location>
        <location evidence="1">Centriole</location>
    </subcellularLocation>
</comment>
<name>A0A7R9HXX8_9NEOP</name>
<accession>A0A7R9HXX8</accession>
<gene>
    <name evidence="11" type="ORF">TBIB3V08_LOCUS2686</name>
</gene>
<feature type="coiled-coil region" evidence="9">
    <location>
        <begin position="1176"/>
        <end position="1287"/>
    </location>
</feature>
<evidence type="ECO:0000256" key="3">
    <source>
        <dbReference type="ARBA" id="ARBA00021406"/>
    </source>
</evidence>
<evidence type="ECO:0000256" key="1">
    <source>
        <dbReference type="ARBA" id="ARBA00004114"/>
    </source>
</evidence>
<feature type="coiled-coil region" evidence="9">
    <location>
        <begin position="709"/>
        <end position="736"/>
    </location>
</feature>
<organism evidence="11">
    <name type="scientific">Timema bartmani</name>
    <dbReference type="NCBI Taxonomy" id="61472"/>
    <lineage>
        <taxon>Eukaryota</taxon>
        <taxon>Metazoa</taxon>
        <taxon>Ecdysozoa</taxon>
        <taxon>Arthropoda</taxon>
        <taxon>Hexapoda</taxon>
        <taxon>Insecta</taxon>
        <taxon>Pterygota</taxon>
        <taxon>Neoptera</taxon>
        <taxon>Polyneoptera</taxon>
        <taxon>Phasmatodea</taxon>
        <taxon>Timematodea</taxon>
        <taxon>Timematoidea</taxon>
        <taxon>Timematidae</taxon>
        <taxon>Timema</taxon>
    </lineage>
</organism>
<feature type="compositionally biased region" description="Basic and acidic residues" evidence="10">
    <location>
        <begin position="1053"/>
        <end position="1064"/>
    </location>
</feature>
<feature type="region of interest" description="Disordered" evidence="10">
    <location>
        <begin position="70"/>
        <end position="112"/>
    </location>
</feature>
<dbReference type="GO" id="GO:0005879">
    <property type="term" value="C:axonemal microtubule"/>
    <property type="evidence" value="ECO:0007669"/>
    <property type="project" value="TreeGrafter"/>
</dbReference>
<evidence type="ECO:0000256" key="6">
    <source>
        <dbReference type="ARBA" id="ARBA00022794"/>
    </source>
</evidence>
<keyword evidence="6" id="KW-0970">Cilium biogenesis/degradation</keyword>
<evidence type="ECO:0000256" key="4">
    <source>
        <dbReference type="ARBA" id="ARBA00022490"/>
    </source>
</evidence>
<dbReference type="PANTHER" id="PTHR34031">
    <property type="entry name" value="CENTROSOMAL PROTEIN OF 162 KDA"/>
    <property type="match status" value="1"/>
</dbReference>
<dbReference type="PANTHER" id="PTHR34031:SF1">
    <property type="entry name" value="CENTROSOMAL PROTEIN OF 162 KDA"/>
    <property type="match status" value="1"/>
</dbReference>
<feature type="compositionally biased region" description="Polar residues" evidence="10">
    <location>
        <begin position="99"/>
        <end position="112"/>
    </location>
</feature>
<feature type="coiled-coil region" evidence="9">
    <location>
        <begin position="897"/>
        <end position="953"/>
    </location>
</feature>
<feature type="coiled-coil region" evidence="9">
    <location>
        <begin position="545"/>
        <end position="594"/>
    </location>
</feature>
<feature type="compositionally biased region" description="Low complexity" evidence="10">
    <location>
        <begin position="18"/>
        <end position="28"/>
    </location>
</feature>
<feature type="region of interest" description="Disordered" evidence="10">
    <location>
        <begin position="956"/>
        <end position="998"/>
    </location>
</feature>